<dbReference type="Gene3D" id="2.30.110.10">
    <property type="entry name" value="Electron Transport, Fmn-binding Protein, Chain A"/>
    <property type="match status" value="1"/>
</dbReference>
<dbReference type="GO" id="GO:0005829">
    <property type="term" value="C:cytosol"/>
    <property type="evidence" value="ECO:0007669"/>
    <property type="project" value="TreeGrafter"/>
</dbReference>
<evidence type="ECO:0000259" key="2">
    <source>
        <dbReference type="Pfam" id="PF01243"/>
    </source>
</evidence>
<dbReference type="NCBIfam" id="TIGR03618">
    <property type="entry name" value="Rv1155_F420"/>
    <property type="match status" value="1"/>
</dbReference>
<keyword evidence="4" id="KW-1185">Reference proteome</keyword>
<gene>
    <name evidence="3" type="ORF">SAMN05216266_104207</name>
</gene>
<evidence type="ECO:0000313" key="3">
    <source>
        <dbReference type="EMBL" id="SFB07787.1"/>
    </source>
</evidence>
<proteinExistence type="predicted"/>
<evidence type="ECO:0000313" key="4">
    <source>
        <dbReference type="Proteomes" id="UP000243799"/>
    </source>
</evidence>
<organism evidence="3 4">
    <name type="scientific">Amycolatopsis marina</name>
    <dbReference type="NCBI Taxonomy" id="490629"/>
    <lineage>
        <taxon>Bacteria</taxon>
        <taxon>Bacillati</taxon>
        <taxon>Actinomycetota</taxon>
        <taxon>Actinomycetes</taxon>
        <taxon>Pseudonocardiales</taxon>
        <taxon>Pseudonocardiaceae</taxon>
        <taxon>Amycolatopsis</taxon>
    </lineage>
</organism>
<sequence>MTVKFNEAVRGLLDGKNFATVATVNPDGGPQSSVVWVKRDGDTLLYSTTRGRRKELNHRRDPRISVSIFETENPYNYVEIRGTVELTEEGGRELIDELSNKYGGKDYPAEAEGTVRIVVRVIPEKITGFSA</sequence>
<dbReference type="PANTHER" id="PTHR35176">
    <property type="entry name" value="HEME OXYGENASE HI_0854-RELATED"/>
    <property type="match status" value="1"/>
</dbReference>
<keyword evidence="1" id="KW-0560">Oxidoreductase</keyword>
<accession>A0A1I0Y4L4</accession>
<dbReference type="InterPro" id="IPR011576">
    <property type="entry name" value="Pyridox_Oxase_N"/>
</dbReference>
<dbReference type="InterPro" id="IPR012349">
    <property type="entry name" value="Split_barrel_FMN-bd"/>
</dbReference>
<dbReference type="GO" id="GO:0070967">
    <property type="term" value="F:coenzyme F420 binding"/>
    <property type="evidence" value="ECO:0007669"/>
    <property type="project" value="TreeGrafter"/>
</dbReference>
<feature type="domain" description="Pyridoxamine 5'-phosphate oxidase N-terminal" evidence="2">
    <location>
        <begin position="6"/>
        <end position="126"/>
    </location>
</feature>
<dbReference type="InterPro" id="IPR052019">
    <property type="entry name" value="F420H2_bilvrd_red/Heme_oxyg"/>
</dbReference>
<dbReference type="PANTHER" id="PTHR35176:SF6">
    <property type="entry name" value="HEME OXYGENASE HI_0854-RELATED"/>
    <property type="match status" value="1"/>
</dbReference>
<dbReference type="GO" id="GO:0016627">
    <property type="term" value="F:oxidoreductase activity, acting on the CH-CH group of donors"/>
    <property type="evidence" value="ECO:0007669"/>
    <property type="project" value="TreeGrafter"/>
</dbReference>
<dbReference type="SUPFAM" id="SSF50475">
    <property type="entry name" value="FMN-binding split barrel"/>
    <property type="match status" value="1"/>
</dbReference>
<dbReference type="InterPro" id="IPR019920">
    <property type="entry name" value="F420-binding_dom_put"/>
</dbReference>
<name>A0A1I0Y4L4_9PSEU</name>
<protein>
    <submittedName>
        <fullName evidence="3">PPOX class probable F420-dependent enzyme</fullName>
    </submittedName>
</protein>
<dbReference type="AlphaFoldDB" id="A0A1I0Y4L4"/>
<dbReference type="Pfam" id="PF01243">
    <property type="entry name" value="PNPOx_N"/>
    <property type="match status" value="1"/>
</dbReference>
<dbReference type="OrthoDB" id="162914at2"/>
<dbReference type="Proteomes" id="UP000243799">
    <property type="component" value="Unassembled WGS sequence"/>
</dbReference>
<dbReference type="STRING" id="490629.SAMN05216266_104207"/>
<reference evidence="4" key="1">
    <citation type="submission" date="2016-10" db="EMBL/GenBank/DDBJ databases">
        <authorList>
            <person name="Varghese N."/>
            <person name="Submissions S."/>
        </authorList>
    </citation>
    <scope>NUCLEOTIDE SEQUENCE [LARGE SCALE GENOMIC DNA]</scope>
    <source>
        <strain evidence="4">CGMCC 4.3568</strain>
    </source>
</reference>
<dbReference type="RefSeq" id="WP_091671933.1">
    <property type="nucleotide sequence ID" value="NZ_FOKG01000004.1"/>
</dbReference>
<evidence type="ECO:0000256" key="1">
    <source>
        <dbReference type="ARBA" id="ARBA00023002"/>
    </source>
</evidence>
<dbReference type="EMBL" id="FOKG01000004">
    <property type="protein sequence ID" value="SFB07787.1"/>
    <property type="molecule type" value="Genomic_DNA"/>
</dbReference>